<comment type="caution">
    <text evidence="2">The sequence shown here is derived from an EMBL/GenBank/DDBJ whole genome shotgun (WGS) entry which is preliminary data.</text>
</comment>
<feature type="signal peptide" evidence="1">
    <location>
        <begin position="1"/>
        <end position="18"/>
    </location>
</feature>
<feature type="chain" id="PRO_5045528810" evidence="1">
    <location>
        <begin position="19"/>
        <end position="138"/>
    </location>
</feature>
<sequence length="138" mass="15610">MKKITFLFLVLSSLQLIGQNTNTNIEILTHTLAFEDSIIIENITLEFSKLSPDSRCPKEVMCIRAGEAIATVTIYIDNVLKKTLDLTFYPHGVSEELSKFLSSEGILLGAFELLPYPKADRNQINANYLIRFNQEIIN</sequence>
<dbReference type="Proteomes" id="UP001259492">
    <property type="component" value="Unassembled WGS sequence"/>
</dbReference>
<evidence type="ECO:0000256" key="1">
    <source>
        <dbReference type="SAM" id="SignalP"/>
    </source>
</evidence>
<dbReference type="RefSeq" id="WP_311426605.1">
    <property type="nucleotide sequence ID" value="NZ_JAVRIA010000002.1"/>
</dbReference>
<evidence type="ECO:0000313" key="3">
    <source>
        <dbReference type="Proteomes" id="UP001259492"/>
    </source>
</evidence>
<keyword evidence="3" id="KW-1185">Reference proteome</keyword>
<keyword evidence="1" id="KW-0732">Signal</keyword>
<name>A0ABU2YKR7_9FLAO</name>
<gene>
    <name evidence="2" type="ORF">RM697_04185</name>
</gene>
<dbReference type="EMBL" id="JAVRIA010000002">
    <property type="protein sequence ID" value="MDT0557830.1"/>
    <property type="molecule type" value="Genomic_DNA"/>
</dbReference>
<accession>A0ABU2YKR7</accession>
<reference evidence="2 3" key="1">
    <citation type="submission" date="2023-09" db="EMBL/GenBank/DDBJ databases">
        <authorList>
            <person name="Rey-Velasco X."/>
        </authorList>
    </citation>
    <scope>NUCLEOTIDE SEQUENCE [LARGE SCALE GENOMIC DNA]</scope>
    <source>
        <strain evidence="2 3">W332</strain>
    </source>
</reference>
<proteinExistence type="predicted"/>
<protein>
    <submittedName>
        <fullName evidence="2">Uncharacterized protein</fullName>
    </submittedName>
</protein>
<evidence type="ECO:0000313" key="2">
    <source>
        <dbReference type="EMBL" id="MDT0557830.1"/>
    </source>
</evidence>
<organism evidence="2 3">
    <name type="scientific">Microcosmobacter mediterraneus</name>
    <dbReference type="NCBI Taxonomy" id="3075607"/>
    <lineage>
        <taxon>Bacteria</taxon>
        <taxon>Pseudomonadati</taxon>
        <taxon>Bacteroidota</taxon>
        <taxon>Flavobacteriia</taxon>
        <taxon>Flavobacteriales</taxon>
        <taxon>Flavobacteriaceae</taxon>
        <taxon>Microcosmobacter</taxon>
    </lineage>
</organism>